<dbReference type="EMBL" id="FOPK01000021">
    <property type="protein sequence ID" value="SFH35227.1"/>
    <property type="molecule type" value="Genomic_DNA"/>
</dbReference>
<reference evidence="3 5" key="2">
    <citation type="submission" date="2016-10" db="EMBL/GenBank/DDBJ databases">
        <authorList>
            <person name="Varghese N."/>
            <person name="Submissions S."/>
        </authorList>
    </citation>
    <scope>NUCLEOTIDE SEQUENCE [LARGE SCALE GENOMIC DNA]</scope>
    <source>
        <strain evidence="3 5">CBMB27</strain>
    </source>
</reference>
<evidence type="ECO:0000256" key="1">
    <source>
        <dbReference type="SAM" id="Phobius"/>
    </source>
</evidence>
<feature type="transmembrane region" description="Helical" evidence="1">
    <location>
        <begin position="21"/>
        <end position="43"/>
    </location>
</feature>
<evidence type="ECO:0000313" key="3">
    <source>
        <dbReference type="EMBL" id="SFH35227.1"/>
    </source>
</evidence>
<evidence type="ECO:0000313" key="2">
    <source>
        <dbReference type="EMBL" id="APT34840.1"/>
    </source>
</evidence>
<gene>
    <name evidence="2" type="ORF">MCBMB27_05549</name>
    <name evidence="3" type="ORF">SAMN05192567_12148</name>
</gene>
<protein>
    <submittedName>
        <fullName evidence="3">Uncharacterized protein</fullName>
    </submittedName>
</protein>
<proteinExistence type="predicted"/>
<name>A0AAE8HV59_9HYPH</name>
<sequence>MGVLSNKNIVSRAAWNDRIRYRATSLNAIGTSLVMLGFFLPGIRLWDQYDHSLACSEVMQVSLSYIKS</sequence>
<evidence type="ECO:0000313" key="5">
    <source>
        <dbReference type="Proteomes" id="UP000199140"/>
    </source>
</evidence>
<dbReference type="AlphaFoldDB" id="A0AAE8HV59"/>
<evidence type="ECO:0000313" key="4">
    <source>
        <dbReference type="Proteomes" id="UP000185487"/>
    </source>
</evidence>
<keyword evidence="4" id="KW-1185">Reference proteome</keyword>
<dbReference type="EMBL" id="CP015367">
    <property type="protein sequence ID" value="APT34840.1"/>
    <property type="molecule type" value="Genomic_DNA"/>
</dbReference>
<dbReference type="KEGG" id="mphy:MCBMB27_05549"/>
<keyword evidence="1" id="KW-1133">Transmembrane helix</keyword>
<dbReference type="Proteomes" id="UP000185487">
    <property type="component" value="Chromosome"/>
</dbReference>
<keyword evidence="1" id="KW-0472">Membrane</keyword>
<keyword evidence="1" id="KW-0812">Transmembrane</keyword>
<accession>A0AAE8HV59</accession>
<dbReference type="Proteomes" id="UP000199140">
    <property type="component" value="Unassembled WGS sequence"/>
</dbReference>
<reference evidence="2 4" key="1">
    <citation type="submission" date="2016-04" db="EMBL/GenBank/DDBJ databases">
        <title>Complete genome sequencing and analysis of CBMB27, Methylobacterium phyllosphaerae isolated from leaf tissues of rice (Oryza sativa L.).</title>
        <authorList>
            <person name="Lee Y."/>
            <person name="Hwangbo K."/>
            <person name="Chung H."/>
            <person name="Yoo J."/>
            <person name="Kim K.Y."/>
            <person name="Sa T.M."/>
            <person name="Um Y."/>
            <person name="Madhaiyan M."/>
        </authorList>
    </citation>
    <scope>NUCLEOTIDE SEQUENCE [LARGE SCALE GENOMIC DNA]</scope>
    <source>
        <strain evidence="2 4">CBMB27</strain>
    </source>
</reference>
<organism evidence="3 5">
    <name type="scientific">Methylobacterium phyllosphaerae</name>
    <dbReference type="NCBI Taxonomy" id="418223"/>
    <lineage>
        <taxon>Bacteria</taxon>
        <taxon>Pseudomonadati</taxon>
        <taxon>Pseudomonadota</taxon>
        <taxon>Alphaproteobacteria</taxon>
        <taxon>Hyphomicrobiales</taxon>
        <taxon>Methylobacteriaceae</taxon>
        <taxon>Methylobacterium</taxon>
    </lineage>
</organism>